<dbReference type="InterPro" id="IPR006143">
    <property type="entry name" value="RND_pump_MFP"/>
</dbReference>
<gene>
    <name evidence="7" type="ORF">ALO75_05093</name>
</gene>
<sequence>MPGRYPPCGSPGCSFSKTYGYSSLPVIVTFGLFDSLITPRAQQNPPHSSLLAELPMHQTISHLRYPLTALALIVISACGRAPEATSAPGAAKVSVAKVLEQPVNEWDEFTGRLEAPETVEVRPRVSGQIDQVAFTDGSLVKKGDLLFQIDPRPFQSEVRRLEAQLQQARAVASRSDSEAQRGERLRSNNAISAELAESRTTSAQEAKAGVAAIQAQLDLARLNLSFTRVTAPISGRVSGAEITAGNIVTADVTALTSVVSTDKVYAYFDADERVFLKYTELARKGQRGQSTPVYLGLSNEPGNPHLGQMNFVDNQVNPRTGTIRGRAVFDNADGAFTPGLYARLKLVGSGTYSAVLINDEAVGTDLGKKFVLVMDKGNKPAYRAVELGPKIEGLRIVRNGLAKDDTIVVKGLQRVRPGQPVDPEVTPMASADTLAALLKQRQALEASNLPQVAPKAAVKIASAAAPRG</sequence>
<dbReference type="Gene3D" id="1.10.287.470">
    <property type="entry name" value="Helix hairpin bin"/>
    <property type="match status" value="1"/>
</dbReference>
<dbReference type="EMBL" id="LJQC01000750">
    <property type="protein sequence ID" value="KPW94431.1"/>
    <property type="molecule type" value="Genomic_DNA"/>
</dbReference>
<reference evidence="7 8" key="1">
    <citation type="submission" date="2015-09" db="EMBL/GenBank/DDBJ databases">
        <title>Genome announcement of multiple Pseudomonas syringae strains.</title>
        <authorList>
            <person name="Thakur S."/>
            <person name="Wang P.W."/>
            <person name="Gong Y."/>
            <person name="Weir B.S."/>
            <person name="Guttman D.S."/>
        </authorList>
    </citation>
    <scope>NUCLEOTIDE SEQUENCE [LARGE SCALE GENOMIC DNA]</scope>
    <source>
        <strain evidence="7 8">ICMP17001</strain>
    </source>
</reference>
<dbReference type="Proteomes" id="UP000051335">
    <property type="component" value="Unassembled WGS sequence"/>
</dbReference>
<dbReference type="GO" id="GO:0022857">
    <property type="term" value="F:transmembrane transporter activity"/>
    <property type="evidence" value="ECO:0007669"/>
    <property type="project" value="InterPro"/>
</dbReference>
<dbReference type="PATRIC" id="fig|317659.3.peg.5117"/>
<dbReference type="Gene3D" id="2.40.50.100">
    <property type="match status" value="1"/>
</dbReference>
<keyword evidence="8" id="KW-1185">Reference proteome</keyword>
<comment type="caution">
    <text evidence="7">The sequence shown here is derived from an EMBL/GenBank/DDBJ whole genome shotgun (WGS) entry which is preliminary data.</text>
</comment>
<comment type="similarity">
    <text evidence="2">Belongs to the membrane fusion protein (MFP) (TC 8.A.1) family.</text>
</comment>
<dbReference type="Pfam" id="PF25944">
    <property type="entry name" value="Beta-barrel_RND"/>
    <property type="match status" value="1"/>
</dbReference>
<dbReference type="InterPro" id="IPR058626">
    <property type="entry name" value="MdtA-like_b-barrel"/>
</dbReference>
<evidence type="ECO:0000313" key="8">
    <source>
        <dbReference type="Proteomes" id="UP000051335"/>
    </source>
</evidence>
<evidence type="ECO:0000256" key="3">
    <source>
        <dbReference type="ARBA" id="ARBA00023054"/>
    </source>
</evidence>
<dbReference type="AlphaFoldDB" id="A0A0P9MQT8"/>
<dbReference type="Gene3D" id="2.40.30.170">
    <property type="match status" value="1"/>
</dbReference>
<evidence type="ECO:0000256" key="2">
    <source>
        <dbReference type="ARBA" id="ARBA00009477"/>
    </source>
</evidence>
<accession>A0A0P9MQT8</accession>
<feature type="domain" description="Multidrug resistance protein MdtA-like barrel-sandwich hybrid" evidence="4">
    <location>
        <begin position="117"/>
        <end position="255"/>
    </location>
</feature>
<evidence type="ECO:0000259" key="5">
    <source>
        <dbReference type="Pfam" id="PF25944"/>
    </source>
</evidence>
<dbReference type="PANTHER" id="PTHR30158">
    <property type="entry name" value="ACRA/E-RELATED COMPONENT OF DRUG EFFLUX TRANSPORTER"/>
    <property type="match status" value="1"/>
</dbReference>
<evidence type="ECO:0000256" key="1">
    <source>
        <dbReference type="ARBA" id="ARBA00004519"/>
    </source>
</evidence>
<dbReference type="FunFam" id="2.40.30.170:FF:000011">
    <property type="entry name" value="Efflux RND transporter periplasmic adaptor subunit"/>
    <property type="match status" value="1"/>
</dbReference>
<evidence type="ECO:0000259" key="6">
    <source>
        <dbReference type="Pfam" id="PF25967"/>
    </source>
</evidence>
<keyword evidence="3" id="KW-0175">Coiled coil</keyword>
<comment type="subcellular location">
    <subcellularLocation>
        <location evidence="1">Cell inner membrane</location>
        <topology evidence="1">Lipid-anchor</topology>
    </subcellularLocation>
</comment>
<dbReference type="InterPro" id="IPR058627">
    <property type="entry name" value="MdtA-like_C"/>
</dbReference>
<proteinExistence type="inferred from homology"/>
<dbReference type="SUPFAM" id="SSF111369">
    <property type="entry name" value="HlyD-like secretion proteins"/>
    <property type="match status" value="1"/>
</dbReference>
<name>A0A0P9MQT8_9PSED</name>
<evidence type="ECO:0000313" key="7">
    <source>
        <dbReference type="EMBL" id="KPW94431.1"/>
    </source>
</evidence>
<dbReference type="NCBIfam" id="NF045904">
    <property type="entry name" value="RND-peri-MexE"/>
    <property type="match status" value="1"/>
</dbReference>
<dbReference type="NCBIfam" id="TIGR01730">
    <property type="entry name" value="RND_mfp"/>
    <property type="match status" value="1"/>
</dbReference>
<organism evidence="7 8">
    <name type="scientific">Pseudomonas syringae pv. coryli</name>
    <dbReference type="NCBI Taxonomy" id="317659"/>
    <lineage>
        <taxon>Bacteria</taxon>
        <taxon>Pseudomonadati</taxon>
        <taxon>Pseudomonadota</taxon>
        <taxon>Gammaproteobacteria</taxon>
        <taxon>Pseudomonadales</taxon>
        <taxon>Pseudomonadaceae</taxon>
        <taxon>Pseudomonas</taxon>
    </lineage>
</organism>
<dbReference type="FunFam" id="1.10.287.470:FF:000015">
    <property type="entry name" value="Multidrug efflux RND membrane fusion protein MexE"/>
    <property type="match status" value="1"/>
</dbReference>
<dbReference type="FunFam" id="2.40.420.20:FF:000001">
    <property type="entry name" value="Efflux RND transporter periplasmic adaptor subunit"/>
    <property type="match status" value="1"/>
</dbReference>
<dbReference type="Gene3D" id="2.40.420.20">
    <property type="match status" value="1"/>
</dbReference>
<feature type="domain" description="Multidrug resistance protein MdtA-like beta-barrel" evidence="5">
    <location>
        <begin position="282"/>
        <end position="346"/>
    </location>
</feature>
<dbReference type="Pfam" id="PF25917">
    <property type="entry name" value="BSH_RND"/>
    <property type="match status" value="1"/>
</dbReference>
<protein>
    <submittedName>
        <fullName evidence="7">RND-type multidrug efflux system, membrane fusion protein MexE</fullName>
    </submittedName>
</protein>
<dbReference type="GO" id="GO:0005886">
    <property type="term" value="C:plasma membrane"/>
    <property type="evidence" value="ECO:0007669"/>
    <property type="project" value="UniProtKB-SubCell"/>
</dbReference>
<dbReference type="GO" id="GO:0046677">
    <property type="term" value="P:response to antibiotic"/>
    <property type="evidence" value="ECO:0007669"/>
    <property type="project" value="TreeGrafter"/>
</dbReference>
<dbReference type="InterPro" id="IPR058625">
    <property type="entry name" value="MdtA-like_BSH"/>
</dbReference>
<dbReference type="Pfam" id="PF25967">
    <property type="entry name" value="RND-MFP_C"/>
    <property type="match status" value="1"/>
</dbReference>
<dbReference type="PANTHER" id="PTHR30158:SF26">
    <property type="entry name" value="RESISTANCE-NODULATION-CELL DIVISION (RND) MULTIDRUG EFFLUX MEMBRANE FUSION PROTEIN MEXE"/>
    <property type="match status" value="1"/>
</dbReference>
<evidence type="ECO:0000259" key="4">
    <source>
        <dbReference type="Pfam" id="PF25917"/>
    </source>
</evidence>
<feature type="domain" description="Multidrug resistance protein MdtA-like C-terminal permuted SH3" evidence="6">
    <location>
        <begin position="354"/>
        <end position="414"/>
    </location>
</feature>